<proteinExistence type="predicted"/>
<evidence type="ECO:0000313" key="5">
    <source>
        <dbReference type="Proteomes" id="UP000029121"/>
    </source>
</evidence>
<keyword evidence="1" id="KW-0539">Nucleus</keyword>
<dbReference type="SUPFAM" id="SSF81383">
    <property type="entry name" value="F-box domain"/>
    <property type="match status" value="1"/>
</dbReference>
<dbReference type="PANTHER" id="PTHR12874">
    <property type="entry name" value="F-BOX ONLY PROTEIN 48-RELATED"/>
    <property type="match status" value="1"/>
</dbReference>
<protein>
    <recommendedName>
        <fullName evidence="1">F-box protein</fullName>
    </recommendedName>
</protein>
<dbReference type="STRING" id="81985.R0HLQ9"/>
<dbReference type="SMART" id="SM00256">
    <property type="entry name" value="FBOX"/>
    <property type="match status" value="1"/>
</dbReference>
<dbReference type="Gene3D" id="1.20.1280.50">
    <property type="match status" value="1"/>
</dbReference>
<dbReference type="GO" id="GO:0009740">
    <property type="term" value="P:gibberellic acid mediated signaling pathway"/>
    <property type="evidence" value="ECO:0007669"/>
    <property type="project" value="TreeGrafter"/>
</dbReference>
<dbReference type="Pfam" id="PF12937">
    <property type="entry name" value="F-box-like"/>
    <property type="match status" value="1"/>
</dbReference>
<dbReference type="InterPro" id="IPR001810">
    <property type="entry name" value="F-box_dom"/>
</dbReference>
<reference evidence="5" key="1">
    <citation type="journal article" date="2013" name="Nat. Genet.">
        <title>The Capsella rubella genome and the genomic consequences of rapid mating system evolution.</title>
        <authorList>
            <person name="Slotte T."/>
            <person name="Hazzouri K.M."/>
            <person name="Agren J.A."/>
            <person name="Koenig D."/>
            <person name="Maumus F."/>
            <person name="Guo Y.L."/>
            <person name="Steige K."/>
            <person name="Platts A.E."/>
            <person name="Escobar J.S."/>
            <person name="Newman L.K."/>
            <person name="Wang W."/>
            <person name="Mandakova T."/>
            <person name="Vello E."/>
            <person name="Smith L.M."/>
            <person name="Henz S.R."/>
            <person name="Steffen J."/>
            <person name="Takuno S."/>
            <person name="Brandvain Y."/>
            <person name="Coop G."/>
            <person name="Andolfatto P."/>
            <person name="Hu T.T."/>
            <person name="Blanchette M."/>
            <person name="Clark R.M."/>
            <person name="Quesneville H."/>
            <person name="Nordborg M."/>
            <person name="Gaut B.S."/>
            <person name="Lysak M.A."/>
            <person name="Jenkins J."/>
            <person name="Grimwood J."/>
            <person name="Chapman J."/>
            <person name="Prochnik S."/>
            <person name="Shu S."/>
            <person name="Rokhsar D."/>
            <person name="Schmutz J."/>
            <person name="Weigel D."/>
            <person name="Wright S.I."/>
        </authorList>
    </citation>
    <scope>NUCLEOTIDE SEQUENCE [LARGE SCALE GENOMIC DNA]</scope>
    <source>
        <strain evidence="5">cv. Monte Gargano</strain>
    </source>
</reference>
<dbReference type="GO" id="GO:0031146">
    <property type="term" value="P:SCF-dependent proteasomal ubiquitin-dependent protein catabolic process"/>
    <property type="evidence" value="ECO:0007669"/>
    <property type="project" value="UniProtKB-UniRule"/>
</dbReference>
<keyword evidence="5" id="KW-1185">Reference proteome</keyword>
<dbReference type="GO" id="GO:0016567">
    <property type="term" value="P:protein ubiquitination"/>
    <property type="evidence" value="ECO:0007669"/>
    <property type="project" value="UniProtKB-UniRule"/>
</dbReference>
<evidence type="ECO:0000256" key="2">
    <source>
        <dbReference type="SAM" id="MobiDB-lite"/>
    </source>
</evidence>
<feature type="compositionally biased region" description="Basic and acidic residues" evidence="2">
    <location>
        <begin position="243"/>
        <end position="254"/>
    </location>
</feature>
<dbReference type="eggNOG" id="ENOG502QTTY">
    <property type="taxonomic scope" value="Eukaryota"/>
</dbReference>
<dbReference type="AlphaFoldDB" id="R0HLQ9"/>
<name>R0HLQ9_9BRAS</name>
<dbReference type="GO" id="GO:0005634">
    <property type="term" value="C:nucleus"/>
    <property type="evidence" value="ECO:0007669"/>
    <property type="project" value="UniProtKB-SubCell"/>
</dbReference>
<organism evidence="4 5">
    <name type="scientific">Capsella rubella</name>
    <dbReference type="NCBI Taxonomy" id="81985"/>
    <lineage>
        <taxon>Eukaryota</taxon>
        <taxon>Viridiplantae</taxon>
        <taxon>Streptophyta</taxon>
        <taxon>Embryophyta</taxon>
        <taxon>Tracheophyta</taxon>
        <taxon>Spermatophyta</taxon>
        <taxon>Magnoliopsida</taxon>
        <taxon>eudicotyledons</taxon>
        <taxon>Gunneridae</taxon>
        <taxon>Pentapetalae</taxon>
        <taxon>rosids</taxon>
        <taxon>malvids</taxon>
        <taxon>Brassicales</taxon>
        <taxon>Brassicaceae</taxon>
        <taxon>Camelineae</taxon>
        <taxon>Capsella</taxon>
    </lineage>
</organism>
<evidence type="ECO:0000256" key="1">
    <source>
        <dbReference type="RuleBase" id="RU369085"/>
    </source>
</evidence>
<feature type="domain" description="F-box" evidence="3">
    <location>
        <begin position="5"/>
        <end position="52"/>
    </location>
</feature>
<dbReference type="EMBL" id="KB870807">
    <property type="protein sequence ID" value="EOA30639.1"/>
    <property type="molecule type" value="Genomic_DNA"/>
</dbReference>
<keyword evidence="1" id="KW-0833">Ubl conjugation pathway</keyword>
<feature type="compositionally biased region" description="Basic and acidic residues" evidence="2">
    <location>
        <begin position="193"/>
        <end position="208"/>
    </location>
</feature>
<dbReference type="PANTHER" id="PTHR12874:SF28">
    <property type="entry name" value="F-BOX PROTEIN"/>
    <property type="match status" value="1"/>
</dbReference>
<comment type="pathway">
    <text evidence="1">Protein modification; protein ubiquitination.</text>
</comment>
<accession>R0HLQ9</accession>
<dbReference type="OrthoDB" id="1924875at2759"/>
<dbReference type="GO" id="GO:0019005">
    <property type="term" value="C:SCF ubiquitin ligase complex"/>
    <property type="evidence" value="ECO:0007669"/>
    <property type="project" value="UniProtKB-UniRule"/>
</dbReference>
<dbReference type="PROSITE" id="PS50181">
    <property type="entry name" value="FBOX"/>
    <property type="match status" value="1"/>
</dbReference>
<dbReference type="Proteomes" id="UP000029121">
    <property type="component" value="Unassembled WGS sequence"/>
</dbReference>
<comment type="subcellular location">
    <subcellularLocation>
        <location evidence="1">Nucleus</location>
    </subcellularLocation>
</comment>
<sequence length="424" mass="47663">MATFALPFCEIPEDLQLRILSFLTPAEISSFACTSKRFASLCQEDGKIWHAMCDRRWGKKTKIQKWGNGKVAYRLLYKTLKGFENLIGFWRLCGRANPAASSPPLVFFDWGPSFVLGSRVLASGDDTYQVKKTPFLLMGISSEGRSQNFLDLGGGDNLRSGDDFKEFEASSSANLVPVDVNFMGNGHIMVEENRYVTNNPREEQKSSGDESDDLVSSPDFSEMYTQLANKTSPGGDRRRQRRKEKERQASRTKWEPEHFIKVADCSPTPTKPLQGLWKGFCEGRNMELYLVKYDDVGGIICRKVEDLSLSRQTPPVFWTPNHVVIRSPFSAEEELLLNSRIHISPLAQVHENVVSGMLYMNSSYDLVLPGEAGNGGGFLRGEGRVWLYENGTFSFGFLRDQFIIDLKHVALEDGCLADELVACM</sequence>
<dbReference type="GO" id="GO:0005737">
    <property type="term" value="C:cytoplasm"/>
    <property type="evidence" value="ECO:0007669"/>
    <property type="project" value="TreeGrafter"/>
</dbReference>
<comment type="subunit">
    <text evidence="1">Component of the SCF-type E3 ligase complex.</text>
</comment>
<feature type="region of interest" description="Disordered" evidence="2">
    <location>
        <begin position="193"/>
        <end position="254"/>
    </location>
</feature>
<evidence type="ECO:0000259" key="3">
    <source>
        <dbReference type="PROSITE" id="PS50181"/>
    </source>
</evidence>
<feature type="compositionally biased region" description="Polar residues" evidence="2">
    <location>
        <begin position="223"/>
        <end position="232"/>
    </location>
</feature>
<dbReference type="InterPro" id="IPR036047">
    <property type="entry name" value="F-box-like_dom_sf"/>
</dbReference>
<gene>
    <name evidence="4" type="ORF">CARUB_v10013775mg</name>
</gene>
<dbReference type="KEGG" id="crb:17893657"/>
<evidence type="ECO:0000313" key="4">
    <source>
        <dbReference type="EMBL" id="EOA30639.1"/>
    </source>
</evidence>
<comment type="function">
    <text evidence="1">Acts as a component of a SCF E3 ubiquitin ligase complexes.</text>
</comment>